<dbReference type="InterPro" id="IPR027417">
    <property type="entry name" value="P-loop_NTPase"/>
</dbReference>
<evidence type="ECO:0000256" key="1">
    <source>
        <dbReference type="ARBA" id="ARBA00022737"/>
    </source>
</evidence>
<dbReference type="InterPro" id="IPR036388">
    <property type="entry name" value="WH-like_DNA-bd_sf"/>
</dbReference>
<dbReference type="PANTHER" id="PTHR23155:SF1205">
    <property type="entry name" value="DISEASE RESISTANCE PROTEIN RPM1"/>
    <property type="match status" value="1"/>
</dbReference>
<evidence type="ECO:0000256" key="2">
    <source>
        <dbReference type="ARBA" id="ARBA00022821"/>
    </source>
</evidence>
<reference evidence="4" key="3">
    <citation type="submission" date="2022-06" db="UniProtKB">
        <authorList>
            <consortium name="EnsemblPlants"/>
        </authorList>
    </citation>
    <scope>IDENTIFICATION</scope>
</reference>
<evidence type="ECO:0000313" key="5">
    <source>
        <dbReference type="Proteomes" id="UP000015106"/>
    </source>
</evidence>
<keyword evidence="1" id="KW-0677">Repeat</keyword>
<dbReference type="EnsemblPlants" id="TuG1812G0100004198.01.T01">
    <property type="protein sequence ID" value="TuG1812G0100004198.01.T01.cds391197"/>
    <property type="gene ID" value="TuG1812G0100004198.01"/>
</dbReference>
<dbReference type="Gene3D" id="1.10.10.10">
    <property type="entry name" value="Winged helix-like DNA-binding domain superfamily/Winged helix DNA-binding domain"/>
    <property type="match status" value="1"/>
</dbReference>
<dbReference type="Proteomes" id="UP000015106">
    <property type="component" value="Chromosome 1"/>
</dbReference>
<dbReference type="GO" id="GO:0002758">
    <property type="term" value="P:innate immune response-activating signaling pathway"/>
    <property type="evidence" value="ECO:0007669"/>
    <property type="project" value="UniProtKB-ARBA"/>
</dbReference>
<keyword evidence="5" id="KW-1185">Reference proteome</keyword>
<evidence type="ECO:0000313" key="4">
    <source>
        <dbReference type="EnsemblPlants" id="TuG1812G0100004198.01.T01.cds391197"/>
    </source>
</evidence>
<accession>A0A8R7P5L5</accession>
<dbReference type="GO" id="GO:0042742">
    <property type="term" value="P:defense response to bacterium"/>
    <property type="evidence" value="ECO:0007669"/>
    <property type="project" value="UniProtKB-ARBA"/>
</dbReference>
<dbReference type="Pfam" id="PF23559">
    <property type="entry name" value="WHD_DRP"/>
    <property type="match status" value="1"/>
</dbReference>
<name>A0A8R7P5L5_TRIUA</name>
<dbReference type="AlphaFoldDB" id="A0A8R7P5L5"/>
<feature type="domain" description="Disease resistance protein winged helix" evidence="3">
    <location>
        <begin position="108"/>
        <end position="178"/>
    </location>
</feature>
<protein>
    <recommendedName>
        <fullName evidence="3">Disease resistance protein winged helix domain-containing protein</fullName>
    </recommendedName>
</protein>
<evidence type="ECO:0000259" key="3">
    <source>
        <dbReference type="Pfam" id="PF23559"/>
    </source>
</evidence>
<dbReference type="Gramene" id="TuG1812G0100004198.01.T01">
    <property type="protein sequence ID" value="TuG1812G0100004198.01.T01.cds391197"/>
    <property type="gene ID" value="TuG1812G0100004198.01"/>
</dbReference>
<dbReference type="InterPro" id="IPR042197">
    <property type="entry name" value="Apaf_helical"/>
</dbReference>
<proteinExistence type="predicted"/>
<dbReference type="SUPFAM" id="SSF52540">
    <property type="entry name" value="P-loop containing nucleoside triphosphate hydrolases"/>
    <property type="match status" value="1"/>
</dbReference>
<keyword evidence="2" id="KW-0611">Plant defense</keyword>
<reference evidence="5" key="1">
    <citation type="journal article" date="2013" name="Nature">
        <title>Draft genome of the wheat A-genome progenitor Triticum urartu.</title>
        <authorList>
            <person name="Ling H.Q."/>
            <person name="Zhao S."/>
            <person name="Liu D."/>
            <person name="Wang J."/>
            <person name="Sun H."/>
            <person name="Zhang C."/>
            <person name="Fan H."/>
            <person name="Li D."/>
            <person name="Dong L."/>
            <person name="Tao Y."/>
            <person name="Gao C."/>
            <person name="Wu H."/>
            <person name="Li Y."/>
            <person name="Cui Y."/>
            <person name="Guo X."/>
            <person name="Zheng S."/>
            <person name="Wang B."/>
            <person name="Yu K."/>
            <person name="Liang Q."/>
            <person name="Yang W."/>
            <person name="Lou X."/>
            <person name="Chen J."/>
            <person name="Feng M."/>
            <person name="Jian J."/>
            <person name="Zhang X."/>
            <person name="Luo G."/>
            <person name="Jiang Y."/>
            <person name="Liu J."/>
            <person name="Wang Z."/>
            <person name="Sha Y."/>
            <person name="Zhang B."/>
            <person name="Wu H."/>
            <person name="Tang D."/>
            <person name="Shen Q."/>
            <person name="Xue P."/>
            <person name="Zou S."/>
            <person name="Wang X."/>
            <person name="Liu X."/>
            <person name="Wang F."/>
            <person name="Yang Y."/>
            <person name="An X."/>
            <person name="Dong Z."/>
            <person name="Zhang K."/>
            <person name="Zhang X."/>
            <person name="Luo M.C."/>
            <person name="Dvorak J."/>
            <person name="Tong Y."/>
            <person name="Wang J."/>
            <person name="Yang H."/>
            <person name="Li Z."/>
            <person name="Wang D."/>
            <person name="Zhang A."/>
            <person name="Wang J."/>
        </authorList>
    </citation>
    <scope>NUCLEOTIDE SEQUENCE</scope>
    <source>
        <strain evidence="5">cv. G1812</strain>
    </source>
</reference>
<dbReference type="FunFam" id="1.10.10.10:FF:000322">
    <property type="entry name" value="Probable disease resistance protein At1g63360"/>
    <property type="match status" value="1"/>
</dbReference>
<reference evidence="4" key="2">
    <citation type="submission" date="2018-03" db="EMBL/GenBank/DDBJ databases">
        <title>The Triticum urartu genome reveals the dynamic nature of wheat genome evolution.</title>
        <authorList>
            <person name="Ling H."/>
            <person name="Ma B."/>
            <person name="Shi X."/>
            <person name="Liu H."/>
            <person name="Dong L."/>
            <person name="Sun H."/>
            <person name="Cao Y."/>
            <person name="Gao Q."/>
            <person name="Zheng S."/>
            <person name="Li Y."/>
            <person name="Yu Y."/>
            <person name="Du H."/>
            <person name="Qi M."/>
            <person name="Li Y."/>
            <person name="Yu H."/>
            <person name="Cui Y."/>
            <person name="Wang N."/>
            <person name="Chen C."/>
            <person name="Wu H."/>
            <person name="Zhao Y."/>
            <person name="Zhang J."/>
            <person name="Li Y."/>
            <person name="Zhou W."/>
            <person name="Zhang B."/>
            <person name="Hu W."/>
            <person name="Eijk M."/>
            <person name="Tang J."/>
            <person name="Witsenboer H."/>
            <person name="Zhao S."/>
            <person name="Li Z."/>
            <person name="Zhang A."/>
            <person name="Wang D."/>
            <person name="Liang C."/>
        </authorList>
    </citation>
    <scope>NUCLEOTIDE SEQUENCE [LARGE SCALE GENOMIC DNA]</scope>
    <source>
        <strain evidence="4">cv. G1812</strain>
    </source>
</reference>
<dbReference type="PANTHER" id="PTHR23155">
    <property type="entry name" value="DISEASE RESISTANCE PROTEIN RP"/>
    <property type="match status" value="1"/>
</dbReference>
<sequence>MKRLQEDDSEKLFFKTVFESGKCPTDLLNVSKDILARCNGLPLAIVSIGRMLARRQNQTSEEWKTVCNRLGSELEINPTLEGMRRILALSYNDLPYHPKACFLYLCAFPEGSEIRRGSLIRRWAAEGLIVGMYDRSLEEIAQIYLDEFVSRNIVSPEQIGWSGRIKSCKVHDIMLEVIITKSMKENFHLVLRVQQIQHNSRP</sequence>
<dbReference type="GO" id="GO:0009626">
    <property type="term" value="P:plant-type hypersensitive response"/>
    <property type="evidence" value="ECO:0007669"/>
    <property type="project" value="UniProtKB-ARBA"/>
</dbReference>
<dbReference type="InterPro" id="IPR044974">
    <property type="entry name" value="Disease_R_plants"/>
</dbReference>
<dbReference type="GO" id="GO:0043531">
    <property type="term" value="F:ADP binding"/>
    <property type="evidence" value="ECO:0007669"/>
    <property type="project" value="InterPro"/>
</dbReference>
<organism evidence="4 5">
    <name type="scientific">Triticum urartu</name>
    <name type="common">Red wild einkorn</name>
    <name type="synonym">Crithodium urartu</name>
    <dbReference type="NCBI Taxonomy" id="4572"/>
    <lineage>
        <taxon>Eukaryota</taxon>
        <taxon>Viridiplantae</taxon>
        <taxon>Streptophyta</taxon>
        <taxon>Embryophyta</taxon>
        <taxon>Tracheophyta</taxon>
        <taxon>Spermatophyta</taxon>
        <taxon>Magnoliopsida</taxon>
        <taxon>Liliopsida</taxon>
        <taxon>Poales</taxon>
        <taxon>Poaceae</taxon>
        <taxon>BOP clade</taxon>
        <taxon>Pooideae</taxon>
        <taxon>Triticodae</taxon>
        <taxon>Triticeae</taxon>
        <taxon>Triticinae</taxon>
        <taxon>Triticum</taxon>
    </lineage>
</organism>
<dbReference type="Gene3D" id="1.10.8.430">
    <property type="entry name" value="Helical domain of apoptotic protease-activating factors"/>
    <property type="match status" value="1"/>
</dbReference>
<dbReference type="InterPro" id="IPR058922">
    <property type="entry name" value="WHD_DRP"/>
</dbReference>